<name>A0A8S5NPC0_9CAUD</name>
<evidence type="ECO:0000313" key="1">
    <source>
        <dbReference type="EMBL" id="DAD96122.1"/>
    </source>
</evidence>
<reference evidence="1" key="1">
    <citation type="journal article" date="2021" name="Proc. Natl. Acad. Sci. U.S.A.">
        <title>A Catalog of Tens of Thousands of Viruses from Human Metagenomes Reveals Hidden Associations with Chronic Diseases.</title>
        <authorList>
            <person name="Tisza M.J."/>
            <person name="Buck C.B."/>
        </authorList>
    </citation>
    <scope>NUCLEOTIDE SEQUENCE</scope>
    <source>
        <strain evidence="1">Ct2th6</strain>
    </source>
</reference>
<dbReference type="AntiFam" id="ANF00044">
    <property type="entry name" value="Antisense to RNaseP"/>
</dbReference>
<sequence length="51" mass="5797">MALSLGSLPPDVIRHPALRSSDFPHALRPAIIFPARVLQYSMETEFFQEKD</sequence>
<dbReference type="EMBL" id="BK015209">
    <property type="protein sequence ID" value="DAD96122.1"/>
    <property type="molecule type" value="Genomic_DNA"/>
</dbReference>
<accession>A0A8S5NPC0</accession>
<protein>
    <submittedName>
        <fullName evidence="1">Uncharacterized protein</fullName>
    </submittedName>
</protein>
<proteinExistence type="predicted"/>
<organism evidence="1">
    <name type="scientific">Myoviridae sp. ct2th6</name>
    <dbReference type="NCBI Taxonomy" id="2826606"/>
    <lineage>
        <taxon>Viruses</taxon>
        <taxon>Duplodnaviria</taxon>
        <taxon>Heunggongvirae</taxon>
        <taxon>Uroviricota</taxon>
        <taxon>Caudoviricetes</taxon>
    </lineage>
</organism>